<evidence type="ECO:0000256" key="8">
    <source>
        <dbReference type="RuleBase" id="RU003375"/>
    </source>
</evidence>
<protein>
    <recommendedName>
        <fullName evidence="3 8">Cytochrome c oxidase subunit 3</fullName>
    </recommendedName>
</protein>
<dbReference type="Gene3D" id="1.10.287.70">
    <property type="match status" value="1"/>
</dbReference>
<reference evidence="11" key="1">
    <citation type="journal article" date="2024" name="Invertebr. Syst.">
        <title>Molecular phylogenetic position and description of a new genus and species of freshwater Chaetonotidae (Gastrotricha: Chaetonotida: Paucitubulatina), and the annotation of its mitochondrial genome.</title>
        <authorList>
            <person name="Gammuto L."/>
            <person name="Serra V."/>
            <person name="Petroni G."/>
            <person name="Todaro M.A."/>
        </authorList>
    </citation>
    <scope>NUCLEOTIDE SEQUENCE</scope>
    <source>
        <strain evidence="11">HET1</strain>
    </source>
</reference>
<evidence type="ECO:0000256" key="3">
    <source>
        <dbReference type="ARBA" id="ARBA00015944"/>
    </source>
</evidence>
<dbReference type="AlphaFoldDB" id="A0AAU8MGW9"/>
<dbReference type="InterPro" id="IPR035973">
    <property type="entry name" value="Cyt_c_oxidase_su3-like_sf"/>
</dbReference>
<dbReference type="PROSITE" id="PS50253">
    <property type="entry name" value="COX3"/>
    <property type="match status" value="1"/>
</dbReference>
<dbReference type="SUPFAM" id="SSF81452">
    <property type="entry name" value="Cytochrome c oxidase subunit III-like"/>
    <property type="match status" value="1"/>
</dbReference>
<dbReference type="CDD" id="cd01665">
    <property type="entry name" value="Cyt_c_Oxidase_III"/>
    <property type="match status" value="1"/>
</dbReference>
<organism evidence="11">
    <name type="scientific">Litigonotus ghinii</name>
    <dbReference type="NCBI Taxonomy" id="3104745"/>
    <lineage>
        <taxon>Eukaryota</taxon>
        <taxon>Metazoa</taxon>
        <taxon>Spiralia</taxon>
        <taxon>Lophotrochozoa</taxon>
        <taxon>Gastrotricha</taxon>
        <taxon>Chaetonotida</taxon>
        <taxon>Paucitubulatina</taxon>
        <taxon>Chaetonotidae</taxon>
        <taxon>Litigonotus</taxon>
    </lineage>
</organism>
<name>A0AAU8MGW9_9BILA</name>
<dbReference type="Pfam" id="PF00510">
    <property type="entry name" value="COX3"/>
    <property type="match status" value="1"/>
</dbReference>
<evidence type="ECO:0000256" key="5">
    <source>
        <dbReference type="ARBA" id="ARBA00022967"/>
    </source>
</evidence>
<feature type="transmembrane region" description="Helical" evidence="9">
    <location>
        <begin position="156"/>
        <end position="173"/>
    </location>
</feature>
<feature type="domain" description="Heme-copper oxidase subunit III family profile" evidence="10">
    <location>
        <begin position="2"/>
        <end position="259"/>
    </location>
</feature>
<geneLocation type="mitochondrion" evidence="11"/>
<evidence type="ECO:0000256" key="7">
    <source>
        <dbReference type="ARBA" id="ARBA00023136"/>
    </source>
</evidence>
<keyword evidence="8 11" id="KW-0496">Mitochondrion</keyword>
<dbReference type="InterPro" id="IPR033945">
    <property type="entry name" value="Cyt_c_oxase_su3_dom"/>
</dbReference>
<evidence type="ECO:0000313" key="11">
    <source>
        <dbReference type="EMBL" id="XCN99740.1"/>
    </source>
</evidence>
<comment type="function">
    <text evidence="8">Component of the cytochrome c oxidase, the last enzyme in the mitochondrial electron transport chain which drives oxidative phosphorylation. The respiratory chain contains 3 multisubunit complexes succinate dehydrogenase (complex II, CII), ubiquinol-cytochrome c oxidoreductase (cytochrome b-c1 complex, complex III, CIII) and cytochrome c oxidase (complex IV, CIV), that cooperate to transfer electrons derived from NADH and succinate to molecular oxygen, creating an electrochemical gradient over the inner membrane that drives transmembrane transport and the ATP synthase. Cytochrome c oxidase is the component of the respiratory chain that catalyzes the reduction of oxygen to water. Electrons originating from reduced cytochrome c in the intermembrane space (IMS) are transferred via the dinuclear copper A center (CU(A)) of subunit 2 and heme A of subunit 1 to the active site in subunit 1, a binuclear center (BNC) formed by heme A3 and copper B (CU(B)). The BNC reduces molecular oxygen to 2 water molecules using 4 electrons from cytochrome c in the IMS and 4 protons from the mitochondrial matrix.</text>
</comment>
<dbReference type="GO" id="GO:0016020">
    <property type="term" value="C:membrane"/>
    <property type="evidence" value="ECO:0007669"/>
    <property type="project" value="UniProtKB-SubCell"/>
</dbReference>
<comment type="similarity">
    <text evidence="2 8">Belongs to the cytochrome c oxidase subunit 3 family.</text>
</comment>
<evidence type="ECO:0000256" key="9">
    <source>
        <dbReference type="SAM" id="Phobius"/>
    </source>
</evidence>
<feature type="transmembrane region" description="Helical" evidence="9">
    <location>
        <begin position="12"/>
        <end position="33"/>
    </location>
</feature>
<feature type="transmembrane region" description="Helical" evidence="9">
    <location>
        <begin position="39"/>
        <end position="60"/>
    </location>
</feature>
<dbReference type="InterPro" id="IPR013833">
    <property type="entry name" value="Cyt_c_oxidase_su3_a-hlx"/>
</dbReference>
<evidence type="ECO:0000259" key="10">
    <source>
        <dbReference type="PROSITE" id="PS50253"/>
    </source>
</evidence>
<accession>A0AAU8MGW9</accession>
<evidence type="ECO:0000256" key="4">
    <source>
        <dbReference type="ARBA" id="ARBA00022692"/>
    </source>
</evidence>
<feature type="transmembrane region" description="Helical" evidence="9">
    <location>
        <begin position="206"/>
        <end position="225"/>
    </location>
</feature>
<dbReference type="PANTHER" id="PTHR11403:SF7">
    <property type="entry name" value="CYTOCHROME C OXIDASE SUBUNIT 3"/>
    <property type="match status" value="1"/>
</dbReference>
<gene>
    <name evidence="11" type="primary">cox3</name>
</gene>
<feature type="transmembrane region" description="Helical" evidence="9">
    <location>
        <begin position="120"/>
        <end position="144"/>
    </location>
</feature>
<dbReference type="FunFam" id="1.20.120.80:FF:000002">
    <property type="entry name" value="Cytochrome c oxidase subunit 3"/>
    <property type="match status" value="1"/>
</dbReference>
<dbReference type="InterPro" id="IPR000298">
    <property type="entry name" value="Cyt_c_oxidase-like_su3"/>
</dbReference>
<sequence length="262" mass="28907">MQRTPFHLVEFSPWPLTACLGALFMTIGTASWMHGFRPTLVLVGLLVVALTAVAWWRDVVREGQLQGHHTAKVVTGLRQGMVLFILSEACFFAAFFWGFFHSAMSPAVELGSSWPPVGVVGLDAFSVPLLNTIVLLSSAVSVTWAHHSLLAQDKNGVVWGLGLTLLLGAYFTYLQSVEYLGSFFTISDGVYGSCFYVATGFHGMHVLLGSAFIFVCFVRAIYDGFSDAHHVGLESAAWYWHFVDVVWLFLFSFVYWWAGSGA</sequence>
<dbReference type="InterPro" id="IPR024791">
    <property type="entry name" value="Cyt_c/ubiquinol_Oxase_su3"/>
</dbReference>
<dbReference type="GO" id="GO:0004129">
    <property type="term" value="F:cytochrome-c oxidase activity"/>
    <property type="evidence" value="ECO:0007669"/>
    <property type="project" value="InterPro"/>
</dbReference>
<evidence type="ECO:0000256" key="2">
    <source>
        <dbReference type="ARBA" id="ARBA00010581"/>
    </source>
</evidence>
<feature type="transmembrane region" description="Helical" evidence="9">
    <location>
        <begin position="81"/>
        <end position="100"/>
    </location>
</feature>
<dbReference type="GO" id="GO:0006123">
    <property type="term" value="P:mitochondrial electron transport, cytochrome c to oxygen"/>
    <property type="evidence" value="ECO:0007669"/>
    <property type="project" value="TreeGrafter"/>
</dbReference>
<dbReference type="EMBL" id="PP105008">
    <property type="protein sequence ID" value="XCN99740.1"/>
    <property type="molecule type" value="Genomic_DNA"/>
</dbReference>
<keyword evidence="4 8" id="KW-0812">Transmembrane</keyword>
<evidence type="ECO:0000256" key="1">
    <source>
        <dbReference type="ARBA" id="ARBA00004141"/>
    </source>
</evidence>
<keyword evidence="5" id="KW-1278">Translocase</keyword>
<proteinExistence type="inferred from homology"/>
<dbReference type="Gene3D" id="1.20.120.80">
    <property type="entry name" value="Cytochrome c oxidase, subunit III, four-helix bundle"/>
    <property type="match status" value="1"/>
</dbReference>
<dbReference type="GO" id="GO:0005739">
    <property type="term" value="C:mitochondrion"/>
    <property type="evidence" value="ECO:0007669"/>
    <property type="project" value="TreeGrafter"/>
</dbReference>
<dbReference type="PANTHER" id="PTHR11403">
    <property type="entry name" value="CYTOCHROME C OXIDASE SUBUNIT III"/>
    <property type="match status" value="1"/>
</dbReference>
<keyword evidence="6 9" id="KW-1133">Transmembrane helix</keyword>
<comment type="subcellular location">
    <subcellularLocation>
        <location evidence="1">Membrane</location>
        <topology evidence="1">Multi-pass membrane protein</topology>
    </subcellularLocation>
</comment>
<evidence type="ECO:0000256" key="6">
    <source>
        <dbReference type="ARBA" id="ARBA00022989"/>
    </source>
</evidence>
<feature type="transmembrane region" description="Helical" evidence="9">
    <location>
        <begin position="237"/>
        <end position="258"/>
    </location>
</feature>
<keyword evidence="7 9" id="KW-0472">Membrane</keyword>